<dbReference type="InterPro" id="IPR000906">
    <property type="entry name" value="ZU5_dom"/>
</dbReference>
<feature type="region of interest" description="Disordered" evidence="1">
    <location>
        <begin position="97"/>
        <end position="121"/>
    </location>
</feature>
<dbReference type="Proteomes" id="UP000327493">
    <property type="component" value="Chromosome 17"/>
</dbReference>
<evidence type="ECO:0000313" key="6">
    <source>
        <dbReference type="Proteomes" id="UP000327493"/>
    </source>
</evidence>
<keyword evidence="2" id="KW-1133">Transmembrane helix</keyword>
<name>A0A5J5CTW9_9PERO</name>
<dbReference type="Pfam" id="PF00791">
    <property type="entry name" value="ZU5"/>
    <property type="match status" value="1"/>
</dbReference>
<feature type="signal peptide" evidence="3">
    <location>
        <begin position="1"/>
        <end position="17"/>
    </location>
</feature>
<dbReference type="PANTHER" id="PTHR12582:SF6">
    <property type="entry name" value="NETRIN RECEPTOR UNC5B"/>
    <property type="match status" value="1"/>
</dbReference>
<keyword evidence="6" id="KW-1185">Reference proteome</keyword>
<dbReference type="GO" id="GO:0033564">
    <property type="term" value="P:anterior/posterior axon guidance"/>
    <property type="evidence" value="ECO:0007669"/>
    <property type="project" value="TreeGrafter"/>
</dbReference>
<evidence type="ECO:0000256" key="3">
    <source>
        <dbReference type="SAM" id="SignalP"/>
    </source>
</evidence>
<dbReference type="PROSITE" id="PS51145">
    <property type="entry name" value="ZU5"/>
    <property type="match status" value="1"/>
</dbReference>
<organism evidence="5 6">
    <name type="scientific">Etheostoma spectabile</name>
    <name type="common">orangethroat darter</name>
    <dbReference type="NCBI Taxonomy" id="54343"/>
    <lineage>
        <taxon>Eukaryota</taxon>
        <taxon>Metazoa</taxon>
        <taxon>Chordata</taxon>
        <taxon>Craniata</taxon>
        <taxon>Vertebrata</taxon>
        <taxon>Euteleostomi</taxon>
        <taxon>Actinopterygii</taxon>
        <taxon>Neopterygii</taxon>
        <taxon>Teleostei</taxon>
        <taxon>Neoteleostei</taxon>
        <taxon>Acanthomorphata</taxon>
        <taxon>Eupercaria</taxon>
        <taxon>Perciformes</taxon>
        <taxon>Percoidei</taxon>
        <taxon>Percidae</taxon>
        <taxon>Etheostomatinae</taxon>
        <taxon>Etheostoma</taxon>
    </lineage>
</organism>
<dbReference type="GO" id="GO:0016020">
    <property type="term" value="C:membrane"/>
    <property type="evidence" value="ECO:0007669"/>
    <property type="project" value="InterPro"/>
</dbReference>
<feature type="transmembrane region" description="Helical" evidence="2">
    <location>
        <begin position="50"/>
        <end position="75"/>
    </location>
</feature>
<accession>A0A5J5CTW9</accession>
<evidence type="ECO:0000256" key="2">
    <source>
        <dbReference type="SAM" id="Phobius"/>
    </source>
</evidence>
<evidence type="ECO:0000313" key="5">
    <source>
        <dbReference type="EMBL" id="KAA8583950.1"/>
    </source>
</evidence>
<dbReference type="GO" id="GO:0005042">
    <property type="term" value="F:netrin receptor activity"/>
    <property type="evidence" value="ECO:0007669"/>
    <property type="project" value="InterPro"/>
</dbReference>
<evidence type="ECO:0000259" key="4">
    <source>
        <dbReference type="PROSITE" id="PS51145"/>
    </source>
</evidence>
<keyword evidence="2" id="KW-0472">Membrane</keyword>
<gene>
    <name evidence="5" type="ORF">FQN60_015158</name>
</gene>
<keyword evidence="2" id="KW-0812">Transmembrane</keyword>
<protein>
    <recommendedName>
        <fullName evidence="4">ZU5 domain-containing protein</fullName>
    </recommendedName>
</protein>
<dbReference type="Gene3D" id="2.60.220.30">
    <property type="match status" value="1"/>
</dbReference>
<comment type="caution">
    <text evidence="5">The sequence shown here is derived from an EMBL/GenBank/DDBJ whole genome shotgun (WGS) entry which is preliminary data.</text>
</comment>
<sequence length="260" mass="27578">MSGLAMALLVLGSQGYAGCGGLCDQSQPTFQQEKRERAQQGAALAPGMGVAVYAGLVGALLLCVILVLCVGVLAYRRRCRHLHGDITDSSSALTAAFHPGNYKPPRQDNTHSLHPSAPPDLTATAGAFRSPLFSLQQGVNDSPHKIPMTTSPLLDPLPSLKIKVYNASTLSSLELPADMCLGDGEILSLKSVGTMGRERDYHSHTLSREPGLSTSATLGNLGGRLTIPNTGVSLLVPPGTIPQGKFYEMYLIINKWDKTT</sequence>
<dbReference type="PANTHER" id="PTHR12582">
    <property type="entry name" value="NETRIN RECEPTOR UNC5"/>
    <property type="match status" value="1"/>
</dbReference>
<keyword evidence="3" id="KW-0732">Signal</keyword>
<dbReference type="EMBL" id="VOFY01000017">
    <property type="protein sequence ID" value="KAA8583950.1"/>
    <property type="molecule type" value="Genomic_DNA"/>
</dbReference>
<dbReference type="AlphaFoldDB" id="A0A5J5CTW9"/>
<reference evidence="5 6" key="1">
    <citation type="submission" date="2019-08" db="EMBL/GenBank/DDBJ databases">
        <title>A chromosome-level genome assembly, high-density linkage maps, and genome scans reveal the genomic architecture of hybrid incompatibilities underlying speciation via character displacement in darters (Percidae: Etheostominae).</title>
        <authorList>
            <person name="Moran R.L."/>
            <person name="Catchen J.M."/>
            <person name="Fuller R.C."/>
        </authorList>
    </citation>
    <scope>NUCLEOTIDE SEQUENCE [LARGE SCALE GENOMIC DNA]</scope>
    <source>
        <strain evidence="5">EspeVRDwgs_2016</strain>
        <tissue evidence="5">Muscle</tissue>
    </source>
</reference>
<proteinExistence type="predicted"/>
<evidence type="ECO:0000256" key="1">
    <source>
        <dbReference type="SAM" id="MobiDB-lite"/>
    </source>
</evidence>
<feature type="chain" id="PRO_5023888333" description="ZU5 domain-containing protein" evidence="3">
    <location>
        <begin position="18"/>
        <end position="260"/>
    </location>
</feature>
<feature type="domain" description="ZU5" evidence="4">
    <location>
        <begin position="212"/>
        <end position="260"/>
    </location>
</feature>
<dbReference type="InterPro" id="IPR037936">
    <property type="entry name" value="UNC5A-D"/>
</dbReference>